<accession>A0A9P0G592</accession>
<reference evidence="1" key="1">
    <citation type="submission" date="2022-01" db="EMBL/GenBank/DDBJ databases">
        <authorList>
            <person name="King R."/>
        </authorList>
    </citation>
    <scope>NUCLEOTIDE SEQUENCE</scope>
</reference>
<gene>
    <name evidence="1" type="ORF">PSYICH_LOCUS1635</name>
</gene>
<evidence type="ECO:0000313" key="2">
    <source>
        <dbReference type="Proteomes" id="UP001153636"/>
    </source>
</evidence>
<evidence type="ECO:0000313" key="1">
    <source>
        <dbReference type="EMBL" id="CAH1100428.1"/>
    </source>
</evidence>
<dbReference type="OrthoDB" id="8186464at2759"/>
<sequence>MIRDNLNMFITKNIYFAAHSSFGYSEVTLNNTKVKTALVTFLNENFSCQDFLKQANKIARYGERTSWLILANCHLEINIMDVLRHVNFGLDSDVVVAFDTSVNITSNQVIKNYMI</sequence>
<organism evidence="1 2">
    <name type="scientific">Psylliodes chrysocephalus</name>
    <dbReference type="NCBI Taxonomy" id="3402493"/>
    <lineage>
        <taxon>Eukaryota</taxon>
        <taxon>Metazoa</taxon>
        <taxon>Ecdysozoa</taxon>
        <taxon>Arthropoda</taxon>
        <taxon>Hexapoda</taxon>
        <taxon>Insecta</taxon>
        <taxon>Pterygota</taxon>
        <taxon>Neoptera</taxon>
        <taxon>Endopterygota</taxon>
        <taxon>Coleoptera</taxon>
        <taxon>Polyphaga</taxon>
        <taxon>Cucujiformia</taxon>
        <taxon>Chrysomeloidea</taxon>
        <taxon>Chrysomelidae</taxon>
        <taxon>Galerucinae</taxon>
        <taxon>Alticini</taxon>
        <taxon>Psylliodes</taxon>
    </lineage>
</organism>
<dbReference type="Proteomes" id="UP001153636">
    <property type="component" value="Chromosome 10"/>
</dbReference>
<name>A0A9P0G592_9CUCU</name>
<proteinExistence type="predicted"/>
<dbReference type="EMBL" id="OV651822">
    <property type="protein sequence ID" value="CAH1100428.1"/>
    <property type="molecule type" value="Genomic_DNA"/>
</dbReference>
<protein>
    <submittedName>
        <fullName evidence="1">Uncharacterized protein</fullName>
    </submittedName>
</protein>
<keyword evidence="2" id="KW-1185">Reference proteome</keyword>
<dbReference type="AlphaFoldDB" id="A0A9P0G592"/>